<dbReference type="Proteomes" id="UP001500936">
    <property type="component" value="Unassembled WGS sequence"/>
</dbReference>
<accession>A0ABP8KTF2</accession>
<dbReference type="EMBL" id="BAABHB010000012">
    <property type="protein sequence ID" value="GAA4415290.1"/>
    <property type="molecule type" value="Genomic_DNA"/>
</dbReference>
<proteinExistence type="predicted"/>
<evidence type="ECO:0000313" key="2">
    <source>
        <dbReference type="Proteomes" id="UP001500936"/>
    </source>
</evidence>
<dbReference type="RefSeq" id="WP_345270357.1">
    <property type="nucleotide sequence ID" value="NZ_BAABHB010000012.1"/>
</dbReference>
<organism evidence="1 2">
    <name type="scientific">Nibrella viscosa</name>
    <dbReference type="NCBI Taxonomy" id="1084524"/>
    <lineage>
        <taxon>Bacteria</taxon>
        <taxon>Pseudomonadati</taxon>
        <taxon>Bacteroidota</taxon>
        <taxon>Cytophagia</taxon>
        <taxon>Cytophagales</taxon>
        <taxon>Spirosomataceae</taxon>
        <taxon>Nibrella</taxon>
    </lineage>
</organism>
<protein>
    <recommendedName>
        <fullName evidence="3">CRISPR-associated protein Cst1</fullName>
    </recommendedName>
</protein>
<evidence type="ECO:0008006" key="3">
    <source>
        <dbReference type="Google" id="ProtNLM"/>
    </source>
</evidence>
<evidence type="ECO:0000313" key="1">
    <source>
        <dbReference type="EMBL" id="GAA4415290.1"/>
    </source>
</evidence>
<name>A0ABP8KTF2_9BACT</name>
<sequence length="573" mass="63671">MASSNQFTLFDDFGEGPKPSVIPKTHQLPVCDGGYFDALAAIGLAVLVDAYIDTGGVSPLIVWTPDGFVVSYKEVGHRQVPKLRDLKYSVAGAWRKGDKDSWKAAEGHTKKSPGWDNTPVINTDSAEVDVSQSPEIPITIGERTLKMLNPERQLYGVANKLGSPEWFNLCVYACRVRGLELLDGSFNESSITVNSMVLPQASKGAFASSSFSIENKSLPGTITTSLSRLTCLAVAGFIFAAKGQSPQKSVQGFAIPVPKHLRLETIKRIVKQNRERLSNGGFFFAYDNYLALLKSLLEYQEDEKPLGEDATLFSVAGASFIPLGNSSSPSGSWQLAIPKHRYTIESVERLQRLLISWKRAKQTGKDKTISIDRSAVAKLMRGFEYSDPKEATEGYLEYVFDVGLVTTSNNRIYFLTQNFFKEIMAHKYQPLLQELLEGDLKPFVNLVRQETYHAAFPPKGQAETQPNYQMIRSLREVQNSDDLIKAITEIAIERGITKIATVNSSKSKAERWLNPYEPALKRLIELAESDYSPKLLANLILSFALSKRPYEQVDGDDNAENLLDALQTEETND</sequence>
<comment type="caution">
    <text evidence="1">The sequence shown here is derived from an EMBL/GenBank/DDBJ whole genome shotgun (WGS) entry which is preliminary data.</text>
</comment>
<gene>
    <name evidence="1" type="ORF">GCM10023187_45670</name>
</gene>
<keyword evidence="2" id="KW-1185">Reference proteome</keyword>
<reference evidence="2" key="1">
    <citation type="journal article" date="2019" name="Int. J. Syst. Evol. Microbiol.">
        <title>The Global Catalogue of Microorganisms (GCM) 10K type strain sequencing project: providing services to taxonomists for standard genome sequencing and annotation.</title>
        <authorList>
            <consortium name="The Broad Institute Genomics Platform"/>
            <consortium name="The Broad Institute Genome Sequencing Center for Infectious Disease"/>
            <person name="Wu L."/>
            <person name="Ma J."/>
        </authorList>
    </citation>
    <scope>NUCLEOTIDE SEQUENCE [LARGE SCALE GENOMIC DNA]</scope>
    <source>
        <strain evidence="2">JCM 17925</strain>
    </source>
</reference>